<feature type="domain" description="Lectin-like" evidence="3">
    <location>
        <begin position="334"/>
        <end position="499"/>
    </location>
</feature>
<feature type="chain" id="PRO_5039367893" description="Lectin-like domain-containing protein" evidence="2">
    <location>
        <begin position="23"/>
        <end position="1011"/>
    </location>
</feature>
<comment type="subcellular location">
    <subcellularLocation>
        <location evidence="1">Cell envelope</location>
    </subcellularLocation>
</comment>
<dbReference type="RefSeq" id="WP_118369513.1">
    <property type="nucleotide sequence ID" value="NZ_QRON01000002.1"/>
</dbReference>
<dbReference type="InterPro" id="IPR042229">
    <property type="entry name" value="Listeria/Bacterioides_rpt_sf"/>
</dbReference>
<dbReference type="InterPro" id="IPR040528">
    <property type="entry name" value="Lectin-like"/>
</dbReference>
<dbReference type="PROSITE" id="PS00139">
    <property type="entry name" value="THIOL_PROTEASE_CYS"/>
    <property type="match status" value="1"/>
</dbReference>
<keyword evidence="2" id="KW-0732">Signal</keyword>
<protein>
    <recommendedName>
        <fullName evidence="3">Lectin-like domain-containing protein</fullName>
    </recommendedName>
</protein>
<dbReference type="PROSITE" id="PS00639">
    <property type="entry name" value="THIOL_PROTEASE_HIS"/>
    <property type="match status" value="1"/>
</dbReference>
<gene>
    <name evidence="4" type="ORF">DW028_04365</name>
</gene>
<dbReference type="GO" id="GO:0030313">
    <property type="term" value="C:cell envelope"/>
    <property type="evidence" value="ECO:0007669"/>
    <property type="project" value="UniProtKB-SubCell"/>
</dbReference>
<evidence type="ECO:0000259" key="3">
    <source>
        <dbReference type="Pfam" id="PF18560"/>
    </source>
</evidence>
<dbReference type="Pfam" id="PF21540">
    <property type="entry name" value="Choline_bind_4"/>
    <property type="match status" value="12"/>
</dbReference>
<organism evidence="4 5">
    <name type="scientific">Agathobacter rectalis</name>
    <dbReference type="NCBI Taxonomy" id="39491"/>
    <lineage>
        <taxon>Bacteria</taxon>
        <taxon>Bacillati</taxon>
        <taxon>Bacillota</taxon>
        <taxon>Clostridia</taxon>
        <taxon>Lachnospirales</taxon>
        <taxon>Lachnospiraceae</taxon>
        <taxon>Agathobacter</taxon>
    </lineage>
</organism>
<evidence type="ECO:0000256" key="1">
    <source>
        <dbReference type="ARBA" id="ARBA00004196"/>
    </source>
</evidence>
<dbReference type="NCBIfam" id="TIGR02543">
    <property type="entry name" value="List_Bact_rpt"/>
    <property type="match status" value="1"/>
</dbReference>
<sequence length="1011" mass="115007">MKGKRLVALLTCAFIVATSTRANVWAYNDKSVQSVGLGKADQITYGYVESDLDYNTPVYDSGIATYSAIPSVYPESGIADIKDKYPVNRNQNPYGTCWAFASTGLAEFDLINKGLADKNTVDFSELQLAYFTYNFVTDPLEGTAGDSAKYYKGNAYLNRGGNFEYAVRRLGQWIGTANESDVPYAQVENLSDNLVIDNKYAYGYDKAHLENAYEINIKQQPDLVKEAIEEYGAVGAMYYDRDNGWGFYGDDSYTYYDTDYVGGGHAIMIVGWDDNFSKENFRAGNKPSNDGAWLVRNSWDDYKEYFWMSYDTKSLVDTAWVFDFGSADNYDNNYQLDGGLNTFKVSQYTTMANVFTVGEKTGVTSESLKAVSLSMTREANVGYKIEVYTDLSNLKDPTSGILQESATTVGTSTLAGYYTIPLANEVKLIPGSSFAIVVTLDKAALDHESAYSKADGDTMIWECQVNRDNSRSFYKYGAKFYNITYPSGNDGNLCIKAFTTNNTDIAPVEEKYTVTFDANGGNVSTVSKDVVKGITYGELPQPKREGYTFSGWFTSSEGGNQVEDSTIVELTENQVLYAHWSLNPVGDKKTGVLRGADGNLYYFIDGKIADDVNTLIYDNGIWWYVQNGKVDETVRTLVKYNGTWWYIDKGQIDWKSTTVVKYDNNWYYVHDGKVDWKSTTVCTYNGTWWYVHGGKIDFSARTLCNYGGTWWYIDKGQIDWKSATLVKYGNTWYYVDNGRVNWNATGLCNYYGTWWYVQSGRVNFGATTLCRYNGTWWYVHNGKVDFSARTLCNYGGTWWFIDKGQIDWKSATLVKYGNTWYYVDNGRVNWNATGLCNYYGTWWYVQGGRVNFGVTTLCKYNGTWWYVHNGKVDFNSGELLVPYGNQIWYVNNGRMTEYQNWDKALPCDGKWYMIRIRQNHVLFYKDFHTSDSVQPYNGVVQVGDTFYWMVDSTIDFSIGSTPAPTDAERKAAEAKGILILESSPTWKYHDQYLAQCKVMNQKVKKYDYFWK</sequence>
<reference evidence="4 5" key="1">
    <citation type="submission" date="2018-08" db="EMBL/GenBank/DDBJ databases">
        <title>A genome reference for cultivated species of the human gut microbiota.</title>
        <authorList>
            <person name="Zou Y."/>
            <person name="Xue W."/>
            <person name="Luo G."/>
        </authorList>
    </citation>
    <scope>NUCLEOTIDE SEQUENCE [LARGE SCALE GENOMIC DNA]</scope>
    <source>
        <strain evidence="4 5">AF38-24</strain>
    </source>
</reference>
<comment type="caution">
    <text evidence="4">The sequence shown here is derived from an EMBL/GenBank/DDBJ whole genome shotgun (WGS) entry which is preliminary data.</text>
</comment>
<proteinExistence type="predicted"/>
<evidence type="ECO:0000256" key="2">
    <source>
        <dbReference type="SAM" id="SignalP"/>
    </source>
</evidence>
<dbReference type="CDD" id="cd02619">
    <property type="entry name" value="Peptidase_C1"/>
    <property type="match status" value="1"/>
</dbReference>
<dbReference type="Pfam" id="PF18560">
    <property type="entry name" value="Lectin_like"/>
    <property type="match status" value="1"/>
</dbReference>
<name>A0A415K0M1_9FIRM</name>
<dbReference type="InterPro" id="IPR038765">
    <property type="entry name" value="Papain-like_cys_pep_sf"/>
</dbReference>
<dbReference type="AlphaFoldDB" id="A0A415K0M1"/>
<dbReference type="Pfam" id="PF09479">
    <property type="entry name" value="Flg_new"/>
    <property type="match status" value="1"/>
</dbReference>
<feature type="signal peptide" evidence="2">
    <location>
        <begin position="1"/>
        <end position="22"/>
    </location>
</feature>
<dbReference type="Gene3D" id="3.90.70.10">
    <property type="entry name" value="Cysteine proteinases"/>
    <property type="match status" value="1"/>
</dbReference>
<dbReference type="InterPro" id="IPR000169">
    <property type="entry name" value="Pept_cys_AS"/>
</dbReference>
<dbReference type="InterPro" id="IPR025660">
    <property type="entry name" value="Pept_his_AS"/>
</dbReference>
<dbReference type="Gene3D" id="2.60.40.4270">
    <property type="entry name" value="Listeria-Bacteroides repeat domain"/>
    <property type="match status" value="1"/>
</dbReference>
<dbReference type="Proteomes" id="UP000283297">
    <property type="component" value="Unassembled WGS sequence"/>
</dbReference>
<evidence type="ECO:0000313" key="4">
    <source>
        <dbReference type="EMBL" id="RHL29861.1"/>
    </source>
</evidence>
<evidence type="ECO:0000313" key="5">
    <source>
        <dbReference type="Proteomes" id="UP000283297"/>
    </source>
</evidence>
<accession>A0A415K0M1</accession>
<dbReference type="EMBL" id="QRON01000002">
    <property type="protein sequence ID" value="RHL29861.1"/>
    <property type="molecule type" value="Genomic_DNA"/>
</dbReference>
<dbReference type="InterPro" id="IPR013378">
    <property type="entry name" value="InlB-like_B-rpt"/>
</dbReference>
<dbReference type="SUPFAM" id="SSF54001">
    <property type="entry name" value="Cysteine proteinases"/>
    <property type="match status" value="1"/>
</dbReference>
<dbReference type="InterPro" id="IPR048713">
    <property type="entry name" value="Choline_bind_rpt"/>
</dbReference>